<sequence>MVVFCNQLEKRAQFFTSKSLLKPQRCPPVDNCNASSFLTKSNTNDDNKGDADEPSSCNKVESSCTGITDHNANILQFPLFESKDVLDRLTLPPHKELDLMLLDSMKHTSTVAPRTS</sequence>
<feature type="region of interest" description="Disordered" evidence="1">
    <location>
        <begin position="37"/>
        <end position="57"/>
    </location>
</feature>
<evidence type="ECO:0000313" key="2">
    <source>
        <dbReference type="EMBL" id="KAK1420178.1"/>
    </source>
</evidence>
<proteinExistence type="predicted"/>
<reference evidence="2" key="1">
    <citation type="journal article" date="2023" name="bioRxiv">
        <title>Improved chromosome-level genome assembly for marigold (Tagetes erecta).</title>
        <authorList>
            <person name="Jiang F."/>
            <person name="Yuan L."/>
            <person name="Wang S."/>
            <person name="Wang H."/>
            <person name="Xu D."/>
            <person name="Wang A."/>
            <person name="Fan W."/>
        </authorList>
    </citation>
    <scope>NUCLEOTIDE SEQUENCE</scope>
    <source>
        <strain evidence="2">WSJ</strain>
        <tissue evidence="2">Leaf</tissue>
    </source>
</reference>
<dbReference type="PANTHER" id="PTHR36723">
    <property type="entry name" value="F22C12.19"/>
    <property type="match status" value="1"/>
</dbReference>
<keyword evidence="3" id="KW-1185">Reference proteome</keyword>
<dbReference type="AlphaFoldDB" id="A0AAD8KCJ5"/>
<comment type="caution">
    <text evidence="2">The sequence shown here is derived from an EMBL/GenBank/DDBJ whole genome shotgun (WGS) entry which is preliminary data.</text>
</comment>
<dbReference type="Proteomes" id="UP001229421">
    <property type="component" value="Unassembled WGS sequence"/>
</dbReference>
<gene>
    <name evidence="2" type="ORF">QVD17_21563</name>
</gene>
<accession>A0AAD8KCJ5</accession>
<dbReference type="EMBL" id="JAUHHV010000006">
    <property type="protein sequence ID" value="KAK1420178.1"/>
    <property type="molecule type" value="Genomic_DNA"/>
</dbReference>
<organism evidence="2 3">
    <name type="scientific">Tagetes erecta</name>
    <name type="common">African marigold</name>
    <dbReference type="NCBI Taxonomy" id="13708"/>
    <lineage>
        <taxon>Eukaryota</taxon>
        <taxon>Viridiplantae</taxon>
        <taxon>Streptophyta</taxon>
        <taxon>Embryophyta</taxon>
        <taxon>Tracheophyta</taxon>
        <taxon>Spermatophyta</taxon>
        <taxon>Magnoliopsida</taxon>
        <taxon>eudicotyledons</taxon>
        <taxon>Gunneridae</taxon>
        <taxon>Pentapetalae</taxon>
        <taxon>asterids</taxon>
        <taxon>campanulids</taxon>
        <taxon>Asterales</taxon>
        <taxon>Asteraceae</taxon>
        <taxon>Asteroideae</taxon>
        <taxon>Heliantheae alliance</taxon>
        <taxon>Tageteae</taxon>
        <taxon>Tagetes</taxon>
    </lineage>
</organism>
<dbReference type="PANTHER" id="PTHR36723:SF1">
    <property type="entry name" value="F22C12.19"/>
    <property type="match status" value="1"/>
</dbReference>
<evidence type="ECO:0000313" key="3">
    <source>
        <dbReference type="Proteomes" id="UP001229421"/>
    </source>
</evidence>
<name>A0AAD8KCJ5_TARER</name>
<evidence type="ECO:0000256" key="1">
    <source>
        <dbReference type="SAM" id="MobiDB-lite"/>
    </source>
</evidence>
<protein>
    <submittedName>
        <fullName evidence="2">Uncharacterized protein</fullName>
    </submittedName>
</protein>